<protein>
    <recommendedName>
        <fullName evidence="3">Lipoprotein</fullName>
    </recommendedName>
</protein>
<evidence type="ECO:0000313" key="2">
    <source>
        <dbReference type="Proteomes" id="UP000771797"/>
    </source>
</evidence>
<reference evidence="1 2" key="1">
    <citation type="submission" date="2012-09" db="EMBL/GenBank/DDBJ databases">
        <title>Genome Sequence of alkane-degrading Bacterium Alcanivorax sp. 6-D-6.</title>
        <authorList>
            <person name="Lai Q."/>
            <person name="Shao Z."/>
        </authorList>
    </citation>
    <scope>NUCLEOTIDE SEQUENCE [LARGE SCALE GENOMIC DNA]</scope>
    <source>
        <strain evidence="1 2">6-D-6</strain>
    </source>
</reference>
<sequence>MKKLLLISGCLALAACGGGGKSYSQHDVGVCPSTARCLLEPGGEYQVTLEGTVATNLSYECGSSLYYVLDTATEQLPADRALCPSDAESIAFFLGDRRYKGRWVTLGEAYLPQRLTTRDYRFTLADMVEAPRRIAASDYRVRNRTALLMALDSDPATSRLELPEVVNELVSENFDTLVPSLEFDYPDYAAFRAAWQPLLDAVSAEATVSGFPADPSTVTARIDNANTATRAGQYVLETCQDGAAPCDQPKAFDSNQNALRMESLVLPDGRVLGLGQLQKGDPDNGGSEDLVAWEGVPTLAAGLTVQQGTLVGLLNSTAATDATLSGRLLGHRALYINQRVGGGFVTDFALDLPGSPSAPSGGETGRIQGSVLGAGNIGLSVRATQTGSVMGNGDGLGGAAGYYAVTLKRACASDSAECSDFIPTRELGSDGNYPRCLRDGSGVCQPLEPNQARERNRADQNQTETFVVRIANDGTAYAAATCEDELLPAGLVTSASANTATVALLLAPGATNRTGTPHFGTRIDGTLDLTSGPRTLYRSDRYSERLRGTWRDLYRPAQLRAAGSNDLERQDSESRGSVEWRYQGSACAL</sequence>
<dbReference type="RefSeq" id="WP_133490916.1">
    <property type="nucleotide sequence ID" value="NZ_AQPF01000022.1"/>
</dbReference>
<dbReference type="Proteomes" id="UP000771797">
    <property type="component" value="Unassembled WGS sequence"/>
</dbReference>
<evidence type="ECO:0008006" key="3">
    <source>
        <dbReference type="Google" id="ProtNLM"/>
    </source>
</evidence>
<dbReference type="PROSITE" id="PS51257">
    <property type="entry name" value="PROKAR_LIPOPROTEIN"/>
    <property type="match status" value="1"/>
</dbReference>
<keyword evidence="2" id="KW-1185">Reference proteome</keyword>
<comment type="caution">
    <text evidence="1">The sequence shown here is derived from an EMBL/GenBank/DDBJ whole genome shotgun (WGS) entry which is preliminary data.</text>
</comment>
<name>A0ABQ6Y6N8_9GAMM</name>
<accession>A0ABQ6Y6N8</accession>
<organism evidence="1 2">
    <name type="scientific">Alcanivorax xiamenensis</name>
    <dbReference type="NCBI Taxonomy" id="1177156"/>
    <lineage>
        <taxon>Bacteria</taxon>
        <taxon>Pseudomonadati</taxon>
        <taxon>Pseudomonadota</taxon>
        <taxon>Gammaproteobacteria</taxon>
        <taxon>Oceanospirillales</taxon>
        <taxon>Alcanivoracaceae</taxon>
        <taxon>Alcanivorax</taxon>
    </lineage>
</organism>
<proteinExistence type="predicted"/>
<gene>
    <name evidence="1" type="ORF">A6D6_02638</name>
</gene>
<dbReference type="EMBL" id="AQPF01000022">
    <property type="protein sequence ID" value="KAF0805006.1"/>
    <property type="molecule type" value="Genomic_DNA"/>
</dbReference>
<evidence type="ECO:0000313" key="1">
    <source>
        <dbReference type="EMBL" id="KAF0805006.1"/>
    </source>
</evidence>